<keyword evidence="2" id="KW-0808">Transferase</keyword>
<dbReference type="PROSITE" id="PS50837">
    <property type="entry name" value="NACHT"/>
    <property type="match status" value="1"/>
</dbReference>
<evidence type="ECO:0000313" key="3">
    <source>
        <dbReference type="Proteomes" id="UP000076925"/>
    </source>
</evidence>
<dbReference type="SUPFAM" id="SSF52540">
    <property type="entry name" value="P-loop containing nucleoside triphosphate hydrolases"/>
    <property type="match status" value="1"/>
</dbReference>
<feature type="domain" description="NACHT" evidence="1">
    <location>
        <begin position="122"/>
        <end position="245"/>
    </location>
</feature>
<dbReference type="GO" id="GO:0016301">
    <property type="term" value="F:kinase activity"/>
    <property type="evidence" value="ECO:0007669"/>
    <property type="project" value="UniProtKB-KW"/>
</dbReference>
<keyword evidence="2" id="KW-0418">Kinase</keyword>
<gene>
    <name evidence="2" type="ORF">WA1_51090</name>
</gene>
<evidence type="ECO:0000259" key="1">
    <source>
        <dbReference type="PROSITE" id="PS50837"/>
    </source>
</evidence>
<dbReference type="Gene3D" id="3.40.50.300">
    <property type="entry name" value="P-loop containing nucleotide triphosphate hydrolases"/>
    <property type="match status" value="1"/>
</dbReference>
<dbReference type="STRING" id="128403.WA1_51090"/>
<comment type="caution">
    <text evidence="2">The sequence shown here is derived from an EMBL/GenBank/DDBJ whole genome shotgun (WGS) entry which is preliminary data.</text>
</comment>
<dbReference type="Proteomes" id="UP000076925">
    <property type="component" value="Unassembled WGS sequence"/>
</dbReference>
<dbReference type="InterPro" id="IPR027417">
    <property type="entry name" value="P-loop_NTPase"/>
</dbReference>
<dbReference type="Pfam" id="PF05729">
    <property type="entry name" value="NACHT"/>
    <property type="match status" value="1"/>
</dbReference>
<dbReference type="PANTHER" id="PTHR46844:SF1">
    <property type="entry name" value="SLR5058 PROTEIN"/>
    <property type="match status" value="1"/>
</dbReference>
<dbReference type="Pfam" id="PF22727">
    <property type="entry name" value="NCH2"/>
    <property type="match status" value="1"/>
</dbReference>
<evidence type="ECO:0000313" key="2">
    <source>
        <dbReference type="EMBL" id="KYC34553.1"/>
    </source>
</evidence>
<dbReference type="InterPro" id="IPR054501">
    <property type="entry name" value="NCH2"/>
</dbReference>
<accession>A0A139WQ45</accession>
<dbReference type="PANTHER" id="PTHR46844">
    <property type="entry name" value="SLR5058 PROTEIN"/>
    <property type="match status" value="1"/>
</dbReference>
<dbReference type="AlphaFoldDB" id="A0A139WQ45"/>
<dbReference type="EMBL" id="ANNX02000078">
    <property type="protein sequence ID" value="KYC34553.1"/>
    <property type="molecule type" value="Genomic_DNA"/>
</dbReference>
<name>A0A139WQ45_9CYAN</name>
<sequence length="700" mass="79738">MTGLEFEATKNLTALVIKVVWEQGGKLVKTLDKRTQNLIFKASQQYIQKYTERHGQLKVLGMQEPVTLESVYTAVQFLDNTAIHSFESISRLEEVFRQAKNRGFRLADGVKHEGIEVVNNKQYLMVLGGPGSGKSTFLRKMGLESLKGKRGIFQHLCIPVFVELKSFNPQEINIKELIAEELKICGFPYAEESALELMDKGNLLFLLDGLDEVSTNNLNETINQIQNFVDKYEKNRFIASCRTAAYRHNFRRFTDVVMADFDDTQIEQFILNWFGSKADKEAGTAQKCWEILKKPENCAAKELAHTPLLLTFLCLVYNRSQNFPDNRSILYRKALRILLEEWAAEKRILQDKIYQGLNTELEEILLSKIACQNFELNQLFFTKREIVEEIKSFLASNLNAPKELDGEAVLNAIAIQQGILVERAEGVFSFSHLTLQEYLTAQYIDDQRQIEKLVATYLTEQRWKEVFLQVAGLMRGGADELLLLIEKATQKYINTPKLQALLTWVNQVTTGSVGDIKPAAKRTAAIFLFLTLDLASSLALDPDQALVLALDIAFAHDCVLDARAFALVHAFALASIFSFDLTHYFLSHTQAFDLTGGFEKIKVFNKSVNFNVLIARLEVLKAQLSDTQQPLHRAVRERVVQTWFNTLRLNSDLIYLSEEEIEALKNYLYANSLLVQCKQAAVRISPTTWEAIEKRMLLVQ</sequence>
<organism evidence="2 3">
    <name type="scientific">Scytonema hofmannii PCC 7110</name>
    <dbReference type="NCBI Taxonomy" id="128403"/>
    <lineage>
        <taxon>Bacteria</taxon>
        <taxon>Bacillati</taxon>
        <taxon>Cyanobacteriota</taxon>
        <taxon>Cyanophyceae</taxon>
        <taxon>Nostocales</taxon>
        <taxon>Scytonemataceae</taxon>
        <taxon>Scytonema</taxon>
    </lineage>
</organism>
<dbReference type="OrthoDB" id="448481at2"/>
<dbReference type="RefSeq" id="WP_017740798.1">
    <property type="nucleotide sequence ID" value="NZ_KQ976356.1"/>
</dbReference>
<reference evidence="2 3" key="1">
    <citation type="journal article" date="2013" name="Genome Biol. Evol.">
        <title>Genomes of Stigonematalean cyanobacteria (subsection V) and the evolution of oxygenic photosynthesis from prokaryotes to plastids.</title>
        <authorList>
            <person name="Dagan T."/>
            <person name="Roettger M."/>
            <person name="Stucken K."/>
            <person name="Landan G."/>
            <person name="Koch R."/>
            <person name="Major P."/>
            <person name="Gould S.B."/>
            <person name="Goremykin V.V."/>
            <person name="Rippka R."/>
            <person name="Tandeau de Marsac N."/>
            <person name="Gugger M."/>
            <person name="Lockhart P.J."/>
            <person name="Allen J.F."/>
            <person name="Brune I."/>
            <person name="Maus I."/>
            <person name="Puhler A."/>
            <person name="Martin W.F."/>
        </authorList>
    </citation>
    <scope>NUCLEOTIDE SEQUENCE [LARGE SCALE GENOMIC DNA]</scope>
    <source>
        <strain evidence="2 3">PCC 7110</strain>
    </source>
</reference>
<protein>
    <submittedName>
        <fullName evidence="2">Histidine kinase</fullName>
    </submittedName>
</protein>
<keyword evidence="3" id="KW-1185">Reference proteome</keyword>
<dbReference type="InterPro" id="IPR007111">
    <property type="entry name" value="NACHT_NTPase"/>
</dbReference>
<proteinExistence type="predicted"/>